<dbReference type="InterPro" id="IPR041121">
    <property type="entry name" value="SDH_C"/>
</dbReference>
<dbReference type="PANTHER" id="PTHR21089">
    <property type="entry name" value="SHIKIMATE DEHYDROGENASE"/>
    <property type="match status" value="1"/>
</dbReference>
<accession>A0A5K7Z6B4</accession>
<feature type="domain" description="SDH C-terminal" evidence="11">
    <location>
        <begin position="236"/>
        <end position="265"/>
    </location>
</feature>
<dbReference type="GO" id="GO:0009073">
    <property type="term" value="P:aromatic amino acid family biosynthetic process"/>
    <property type="evidence" value="ECO:0007669"/>
    <property type="project" value="UniProtKB-KW"/>
</dbReference>
<dbReference type="NCBIfam" id="TIGR00507">
    <property type="entry name" value="aroE"/>
    <property type="match status" value="1"/>
</dbReference>
<gene>
    <name evidence="12" type="primary">aroE_1</name>
    <name evidence="8" type="synonym">aroE</name>
    <name evidence="12" type="ORF">DSCW_36970</name>
</gene>
<feature type="binding site" evidence="8">
    <location>
        <position position="213"/>
    </location>
    <ligand>
        <name>NADP(+)</name>
        <dbReference type="ChEBI" id="CHEBI:58349"/>
    </ligand>
</feature>
<feature type="active site" description="Proton acceptor" evidence="8">
    <location>
        <position position="69"/>
    </location>
</feature>
<dbReference type="GO" id="GO:0009423">
    <property type="term" value="P:chorismate biosynthetic process"/>
    <property type="evidence" value="ECO:0007669"/>
    <property type="project" value="UniProtKB-UniRule"/>
</dbReference>
<feature type="binding site" evidence="8">
    <location>
        <position position="105"/>
    </location>
    <ligand>
        <name>shikimate</name>
        <dbReference type="ChEBI" id="CHEBI:36208"/>
    </ligand>
</feature>
<dbReference type="Pfam" id="PF18317">
    <property type="entry name" value="SDH_C"/>
    <property type="match status" value="1"/>
</dbReference>
<dbReference type="Proteomes" id="UP000427769">
    <property type="component" value="Chromosome"/>
</dbReference>
<proteinExistence type="inferred from homology"/>
<dbReference type="EMBL" id="AP021875">
    <property type="protein sequence ID" value="BBO76280.1"/>
    <property type="molecule type" value="Genomic_DNA"/>
</dbReference>
<dbReference type="GO" id="GO:0004764">
    <property type="term" value="F:shikimate 3-dehydrogenase (NADP+) activity"/>
    <property type="evidence" value="ECO:0007669"/>
    <property type="project" value="UniProtKB-UniRule"/>
</dbReference>
<evidence type="ECO:0000256" key="3">
    <source>
        <dbReference type="ARBA" id="ARBA00022605"/>
    </source>
</evidence>
<keyword evidence="6 8" id="KW-0057">Aromatic amino acid biosynthesis</keyword>
<dbReference type="RefSeq" id="WP_155305124.1">
    <property type="nucleotide sequence ID" value="NZ_AP021875.1"/>
</dbReference>
<dbReference type="NCBIfam" id="NF001319">
    <property type="entry name" value="PRK00258.3-3"/>
    <property type="match status" value="1"/>
</dbReference>
<dbReference type="InterPro" id="IPR006151">
    <property type="entry name" value="Shikm_DH/Glu-tRNA_Rdtase"/>
</dbReference>
<evidence type="ECO:0000256" key="5">
    <source>
        <dbReference type="ARBA" id="ARBA00023002"/>
    </source>
</evidence>
<feature type="domain" description="Quinate/shikimate 5-dehydrogenase/glutamyl-tRNA reductase" evidence="9">
    <location>
        <begin position="119"/>
        <end position="184"/>
    </location>
</feature>
<protein>
    <recommendedName>
        <fullName evidence="2 8">Shikimate dehydrogenase (NADP(+))</fullName>
        <shortName evidence="8">SDH</shortName>
        <ecNumber evidence="2 8">1.1.1.25</ecNumber>
    </recommendedName>
</protein>
<dbReference type="Pfam" id="PF08501">
    <property type="entry name" value="Shikimate_dh_N"/>
    <property type="match status" value="1"/>
</dbReference>
<organism evidence="12 13">
    <name type="scientific">Desulfosarcina widdelii</name>
    <dbReference type="NCBI Taxonomy" id="947919"/>
    <lineage>
        <taxon>Bacteria</taxon>
        <taxon>Pseudomonadati</taxon>
        <taxon>Thermodesulfobacteriota</taxon>
        <taxon>Desulfobacteria</taxon>
        <taxon>Desulfobacterales</taxon>
        <taxon>Desulfosarcinaceae</taxon>
        <taxon>Desulfosarcina</taxon>
    </lineage>
</organism>
<dbReference type="InterPro" id="IPR022893">
    <property type="entry name" value="Shikimate_DH_fam"/>
</dbReference>
<dbReference type="GO" id="GO:0019632">
    <property type="term" value="P:shikimate metabolic process"/>
    <property type="evidence" value="ECO:0007669"/>
    <property type="project" value="InterPro"/>
</dbReference>
<name>A0A5K7Z6B4_9BACT</name>
<comment type="pathway">
    <text evidence="1 8">Metabolic intermediate biosynthesis; chorismate biosynthesis; chorismate from D-erythrose 4-phosphate and phosphoenolpyruvate: step 4/7.</text>
</comment>
<dbReference type="UniPathway" id="UPA00053">
    <property type="reaction ID" value="UER00087"/>
</dbReference>
<sequence>MTIDANTCLYAVIGDPVAHSLSPAMHNAAFGHTGYNGVYTAFRVTDLPAAIAGIRALNIRGCSVTIPHKVAVMDLLDEIEPLARRIGAVNTIVNDGDRLSGFNSDSPGAMAALLEKTPVAHRHVAVIGAGGAARALAHGIRENGGRLTVVNRSVDKGQRLAGELESDFCRLADFSGVGYDILVNTTSVGMVPKTDRMPVRHACLRPGMTVMDIVYNPLETKLLKAAREAGCAVVDGVAMFVHQGACQFERWTGLKAPVQLMKRTVIDALKQTGEKERGFHD</sequence>
<evidence type="ECO:0000256" key="2">
    <source>
        <dbReference type="ARBA" id="ARBA00012962"/>
    </source>
</evidence>
<comment type="similarity">
    <text evidence="8">Belongs to the shikimate dehydrogenase family.</text>
</comment>
<evidence type="ECO:0000256" key="7">
    <source>
        <dbReference type="ARBA" id="ARBA00049442"/>
    </source>
</evidence>
<dbReference type="GO" id="GO:0050661">
    <property type="term" value="F:NADP binding"/>
    <property type="evidence" value="ECO:0007669"/>
    <property type="project" value="InterPro"/>
</dbReference>
<reference evidence="12 13" key="1">
    <citation type="submission" date="2019-11" db="EMBL/GenBank/DDBJ databases">
        <title>Comparative genomics of hydrocarbon-degrading Desulfosarcina strains.</title>
        <authorList>
            <person name="Watanabe M."/>
            <person name="Kojima H."/>
            <person name="Fukui M."/>
        </authorList>
    </citation>
    <scope>NUCLEOTIDE SEQUENCE [LARGE SCALE GENOMIC DNA]</scope>
    <source>
        <strain evidence="12 13">PP31</strain>
    </source>
</reference>
<feature type="binding site" evidence="8">
    <location>
        <position position="90"/>
    </location>
    <ligand>
        <name>shikimate</name>
        <dbReference type="ChEBI" id="CHEBI:36208"/>
    </ligand>
</feature>
<comment type="subunit">
    <text evidence="8">Homodimer.</text>
</comment>
<feature type="binding site" evidence="8">
    <location>
        <begin position="128"/>
        <end position="132"/>
    </location>
    <ligand>
        <name>NADP(+)</name>
        <dbReference type="ChEBI" id="CHEBI:58349"/>
    </ligand>
</feature>
<keyword evidence="5 8" id="KW-0560">Oxidoreductase</keyword>
<keyword evidence="4 8" id="KW-0521">NADP</keyword>
<feature type="binding site" evidence="8">
    <location>
        <position position="65"/>
    </location>
    <ligand>
        <name>shikimate</name>
        <dbReference type="ChEBI" id="CHEBI:36208"/>
    </ligand>
</feature>
<evidence type="ECO:0000313" key="12">
    <source>
        <dbReference type="EMBL" id="BBO76280.1"/>
    </source>
</evidence>
<evidence type="ECO:0000256" key="6">
    <source>
        <dbReference type="ARBA" id="ARBA00023141"/>
    </source>
</evidence>
<dbReference type="CDD" id="cd01065">
    <property type="entry name" value="NAD_bind_Shikimate_DH"/>
    <property type="match status" value="1"/>
</dbReference>
<evidence type="ECO:0000256" key="4">
    <source>
        <dbReference type="ARBA" id="ARBA00022857"/>
    </source>
</evidence>
<feature type="binding site" evidence="8">
    <location>
        <begin position="20"/>
        <end position="22"/>
    </location>
    <ligand>
        <name>shikimate</name>
        <dbReference type="ChEBI" id="CHEBI:36208"/>
    </ligand>
</feature>
<evidence type="ECO:0000259" key="10">
    <source>
        <dbReference type="Pfam" id="PF08501"/>
    </source>
</evidence>
<keyword evidence="3 8" id="KW-0028">Amino-acid biosynthesis</keyword>
<dbReference type="EC" id="1.1.1.25" evidence="2 8"/>
<dbReference type="AlphaFoldDB" id="A0A5K7Z6B4"/>
<dbReference type="InterPro" id="IPR036291">
    <property type="entry name" value="NAD(P)-bd_dom_sf"/>
</dbReference>
<feature type="binding site" evidence="8">
    <location>
        <position position="215"/>
    </location>
    <ligand>
        <name>shikimate</name>
        <dbReference type="ChEBI" id="CHEBI:36208"/>
    </ligand>
</feature>
<dbReference type="InterPro" id="IPR013708">
    <property type="entry name" value="Shikimate_DH-bd_N"/>
</dbReference>
<dbReference type="SUPFAM" id="SSF51735">
    <property type="entry name" value="NAD(P)-binding Rossmann-fold domains"/>
    <property type="match status" value="1"/>
</dbReference>
<evidence type="ECO:0000256" key="8">
    <source>
        <dbReference type="HAMAP-Rule" id="MF_00222"/>
    </source>
</evidence>
<feature type="domain" description="Shikimate dehydrogenase substrate binding N-terminal" evidence="10">
    <location>
        <begin position="12"/>
        <end position="92"/>
    </location>
</feature>
<dbReference type="SUPFAM" id="SSF53223">
    <property type="entry name" value="Aminoacid dehydrogenase-like, N-terminal domain"/>
    <property type="match status" value="1"/>
</dbReference>
<dbReference type="Pfam" id="PF01488">
    <property type="entry name" value="Shikimate_DH"/>
    <property type="match status" value="1"/>
</dbReference>
<dbReference type="HAMAP" id="MF_00222">
    <property type="entry name" value="Shikimate_DH_AroE"/>
    <property type="match status" value="1"/>
</dbReference>
<keyword evidence="13" id="KW-1185">Reference proteome</keyword>
<dbReference type="PANTHER" id="PTHR21089:SF1">
    <property type="entry name" value="BIFUNCTIONAL 3-DEHYDROQUINATE DEHYDRATASE_SHIKIMATE DEHYDROGENASE, CHLOROPLASTIC"/>
    <property type="match status" value="1"/>
</dbReference>
<dbReference type="KEGG" id="dwd:DSCW_36970"/>
<evidence type="ECO:0000259" key="9">
    <source>
        <dbReference type="Pfam" id="PF01488"/>
    </source>
</evidence>
<comment type="caution">
    <text evidence="8">Lacks conserved residue(s) required for the propagation of feature annotation.</text>
</comment>
<dbReference type="InterPro" id="IPR046346">
    <property type="entry name" value="Aminoacid_DH-like_N_sf"/>
</dbReference>
<dbReference type="GO" id="GO:0008652">
    <property type="term" value="P:amino acid biosynthetic process"/>
    <property type="evidence" value="ECO:0007669"/>
    <property type="project" value="UniProtKB-KW"/>
</dbReference>
<evidence type="ECO:0000313" key="13">
    <source>
        <dbReference type="Proteomes" id="UP000427769"/>
    </source>
</evidence>
<feature type="binding site" evidence="8">
    <location>
        <position position="243"/>
    </location>
    <ligand>
        <name>shikimate</name>
        <dbReference type="ChEBI" id="CHEBI:36208"/>
    </ligand>
</feature>
<dbReference type="InterPro" id="IPR011342">
    <property type="entry name" value="Shikimate_DH"/>
</dbReference>
<feature type="binding site" evidence="8">
    <location>
        <position position="236"/>
    </location>
    <ligand>
        <name>NADP(+)</name>
        <dbReference type="ChEBI" id="CHEBI:58349"/>
    </ligand>
</feature>
<comment type="catalytic activity">
    <reaction evidence="7 8">
        <text>shikimate + NADP(+) = 3-dehydroshikimate + NADPH + H(+)</text>
        <dbReference type="Rhea" id="RHEA:17737"/>
        <dbReference type="ChEBI" id="CHEBI:15378"/>
        <dbReference type="ChEBI" id="CHEBI:16630"/>
        <dbReference type="ChEBI" id="CHEBI:36208"/>
        <dbReference type="ChEBI" id="CHEBI:57783"/>
        <dbReference type="ChEBI" id="CHEBI:58349"/>
        <dbReference type="EC" id="1.1.1.25"/>
    </reaction>
</comment>
<dbReference type="Gene3D" id="3.40.50.720">
    <property type="entry name" value="NAD(P)-binding Rossmann-like Domain"/>
    <property type="match status" value="1"/>
</dbReference>
<dbReference type="Gene3D" id="3.40.50.10860">
    <property type="entry name" value="Leucine Dehydrogenase, chain A, domain 1"/>
    <property type="match status" value="1"/>
</dbReference>
<dbReference type="OrthoDB" id="9792692at2"/>
<evidence type="ECO:0000259" key="11">
    <source>
        <dbReference type="Pfam" id="PF18317"/>
    </source>
</evidence>
<comment type="function">
    <text evidence="8">Involved in the biosynthesis of the chorismate, which leads to the biosynthesis of aromatic amino acids. Catalyzes the reversible NADPH linked reduction of 3-dehydroshikimate (DHSA) to yield shikimate (SA).</text>
</comment>
<evidence type="ECO:0000256" key="1">
    <source>
        <dbReference type="ARBA" id="ARBA00004871"/>
    </source>
</evidence>